<protein>
    <recommendedName>
        <fullName evidence="3">ABC transporter substrate-binding protein</fullName>
    </recommendedName>
</protein>
<accession>A0A2D1U7V6</accession>
<name>A0A2D1U7V6_9SPHI</name>
<reference evidence="1 2" key="1">
    <citation type="submission" date="2017-10" db="EMBL/GenBank/DDBJ databases">
        <title>Whole genome of Pedobacter ginsengisoli T01R-27 isolated from tomato rhizosphere.</title>
        <authorList>
            <person name="Weon H.-Y."/>
            <person name="Lee S.A."/>
            <person name="Sang M.K."/>
            <person name="Song J."/>
        </authorList>
    </citation>
    <scope>NUCLEOTIDE SEQUENCE [LARGE SCALE GENOMIC DNA]</scope>
    <source>
        <strain evidence="1 2">T01R-27</strain>
    </source>
</reference>
<organism evidence="1 2">
    <name type="scientific">Pedobacter ginsengisoli</name>
    <dbReference type="NCBI Taxonomy" id="363852"/>
    <lineage>
        <taxon>Bacteria</taxon>
        <taxon>Pseudomonadati</taxon>
        <taxon>Bacteroidota</taxon>
        <taxon>Sphingobacteriia</taxon>
        <taxon>Sphingobacteriales</taxon>
        <taxon>Sphingobacteriaceae</taxon>
        <taxon>Pedobacter</taxon>
    </lineage>
</organism>
<dbReference type="OrthoDB" id="794310at2"/>
<dbReference type="Proteomes" id="UP000223749">
    <property type="component" value="Chromosome"/>
</dbReference>
<dbReference type="KEGG" id="pgs:CPT03_14775"/>
<dbReference type="RefSeq" id="WP_099439560.1">
    <property type="nucleotide sequence ID" value="NZ_CP024091.1"/>
</dbReference>
<evidence type="ECO:0008006" key="3">
    <source>
        <dbReference type="Google" id="ProtNLM"/>
    </source>
</evidence>
<gene>
    <name evidence="1" type="ORF">CPT03_14775</name>
</gene>
<proteinExistence type="predicted"/>
<evidence type="ECO:0000313" key="1">
    <source>
        <dbReference type="EMBL" id="ATP57644.1"/>
    </source>
</evidence>
<sequence length="152" mass="17354">MSFLNAVINRIEDEQMREDLQERIDIIQHKIKFMDKVAVAFVDTSNRLNEDLKELIAEAGGVLQDDVNTARVVIYYEKSIGMLQLMGIVPSLLNKDWPSVEYDRVYLWDDEAAIAHEAGTAVAALEDLAEMLYPGYFVFGNEGKTWMSFKTQ</sequence>
<keyword evidence="2" id="KW-1185">Reference proteome</keyword>
<dbReference type="EMBL" id="CP024091">
    <property type="protein sequence ID" value="ATP57644.1"/>
    <property type="molecule type" value="Genomic_DNA"/>
</dbReference>
<dbReference type="AlphaFoldDB" id="A0A2D1U7V6"/>
<evidence type="ECO:0000313" key="2">
    <source>
        <dbReference type="Proteomes" id="UP000223749"/>
    </source>
</evidence>